<organism evidence="6 7">
    <name type="scientific">Handroanthus impetiginosus</name>
    <dbReference type="NCBI Taxonomy" id="429701"/>
    <lineage>
        <taxon>Eukaryota</taxon>
        <taxon>Viridiplantae</taxon>
        <taxon>Streptophyta</taxon>
        <taxon>Embryophyta</taxon>
        <taxon>Tracheophyta</taxon>
        <taxon>Spermatophyta</taxon>
        <taxon>Magnoliopsida</taxon>
        <taxon>eudicotyledons</taxon>
        <taxon>Gunneridae</taxon>
        <taxon>Pentapetalae</taxon>
        <taxon>asterids</taxon>
        <taxon>lamiids</taxon>
        <taxon>Lamiales</taxon>
        <taxon>Bignoniaceae</taxon>
        <taxon>Crescentiina</taxon>
        <taxon>Tabebuia alliance</taxon>
        <taxon>Handroanthus</taxon>
    </lineage>
</organism>
<evidence type="ECO:0000256" key="3">
    <source>
        <dbReference type="ARBA" id="ARBA00022723"/>
    </source>
</evidence>
<evidence type="ECO:0000256" key="4">
    <source>
        <dbReference type="ARBA" id="ARBA00022801"/>
    </source>
</evidence>
<keyword evidence="4" id="KW-0378">Hydrolase</keyword>
<keyword evidence="3" id="KW-0479">Metal-binding</keyword>
<keyword evidence="5" id="KW-0482">Metalloprotease</keyword>
<dbReference type="PANTHER" id="PTHR21711:SF0">
    <property type="entry name" value="MITOCHONDRIAL INNER MEMBRANE PROTEASE ATP23 HOMOLOG"/>
    <property type="match status" value="1"/>
</dbReference>
<dbReference type="STRING" id="429701.A0A2G9HH56"/>
<dbReference type="Proteomes" id="UP000231279">
    <property type="component" value="Unassembled WGS sequence"/>
</dbReference>
<sequence>MVLIRSQLLVRMTSPSTSRVVECQNMIQGSLRTPMVKLLKEHLEKSGCSIGNNFIKAVHCKGPIAGGYLSGEGIRAGHLSGDYHYKRQLCRGFLKIRGHEQVNFILFHHVSSHTNSFNFC</sequence>
<evidence type="ECO:0000313" key="7">
    <source>
        <dbReference type="Proteomes" id="UP000231279"/>
    </source>
</evidence>
<proteinExistence type="inferred from homology"/>
<comment type="caution">
    <text evidence="6">The sequence shown here is derived from an EMBL/GenBank/DDBJ whole genome shotgun (WGS) entry which is preliminary data.</text>
</comment>
<dbReference type="AlphaFoldDB" id="A0A2G9HH56"/>
<protein>
    <submittedName>
        <fullName evidence="6">Uncharacterized protein</fullName>
    </submittedName>
</protein>
<keyword evidence="7" id="KW-1185">Reference proteome</keyword>
<evidence type="ECO:0000256" key="5">
    <source>
        <dbReference type="ARBA" id="ARBA00023049"/>
    </source>
</evidence>
<dbReference type="InterPro" id="IPR019165">
    <property type="entry name" value="Peptidase_M76_ATP23"/>
</dbReference>
<evidence type="ECO:0000256" key="1">
    <source>
        <dbReference type="ARBA" id="ARBA00009915"/>
    </source>
</evidence>
<reference evidence="7" key="1">
    <citation type="journal article" date="2018" name="Gigascience">
        <title>Genome assembly of the Pink Ipe (Handroanthus impetiginosus, Bignoniaceae), a highly valued, ecologically keystone Neotropical timber forest tree.</title>
        <authorList>
            <person name="Silva-Junior O.B."/>
            <person name="Grattapaglia D."/>
            <person name="Novaes E."/>
            <person name="Collevatti R.G."/>
        </authorList>
    </citation>
    <scope>NUCLEOTIDE SEQUENCE [LARGE SCALE GENOMIC DNA]</scope>
    <source>
        <strain evidence="7">cv. UFG-1</strain>
    </source>
</reference>
<dbReference type="GO" id="GO:0033615">
    <property type="term" value="P:mitochondrial proton-transporting ATP synthase complex assembly"/>
    <property type="evidence" value="ECO:0007669"/>
    <property type="project" value="TreeGrafter"/>
</dbReference>
<dbReference type="PANTHER" id="PTHR21711">
    <property type="entry name" value="MITOCHONDRIAL INNER MEMBRANE PROTEASE"/>
    <property type="match status" value="1"/>
</dbReference>
<dbReference type="GO" id="GO:0005739">
    <property type="term" value="C:mitochondrion"/>
    <property type="evidence" value="ECO:0007669"/>
    <property type="project" value="GOC"/>
</dbReference>
<evidence type="ECO:0000256" key="2">
    <source>
        <dbReference type="ARBA" id="ARBA00022670"/>
    </source>
</evidence>
<dbReference type="GO" id="GO:0004222">
    <property type="term" value="F:metalloendopeptidase activity"/>
    <property type="evidence" value="ECO:0007669"/>
    <property type="project" value="InterPro"/>
</dbReference>
<comment type="similarity">
    <text evidence="1">Belongs to the peptidase M76 family.</text>
</comment>
<accession>A0A2G9HH56</accession>
<gene>
    <name evidence="6" type="ORF">CDL12_10721</name>
</gene>
<dbReference type="OrthoDB" id="285308at2759"/>
<evidence type="ECO:0000313" key="6">
    <source>
        <dbReference type="EMBL" id="PIN16630.1"/>
    </source>
</evidence>
<keyword evidence="2" id="KW-0645">Protease</keyword>
<dbReference type="GO" id="GO:0046872">
    <property type="term" value="F:metal ion binding"/>
    <property type="evidence" value="ECO:0007669"/>
    <property type="project" value="UniProtKB-KW"/>
</dbReference>
<dbReference type="GO" id="GO:0034982">
    <property type="term" value="P:mitochondrial protein processing"/>
    <property type="evidence" value="ECO:0007669"/>
    <property type="project" value="TreeGrafter"/>
</dbReference>
<dbReference type="EMBL" id="NKXS01001826">
    <property type="protein sequence ID" value="PIN16630.1"/>
    <property type="molecule type" value="Genomic_DNA"/>
</dbReference>
<name>A0A2G9HH56_9LAMI</name>